<dbReference type="InterPro" id="IPR001789">
    <property type="entry name" value="Sig_transdc_resp-reg_receiver"/>
</dbReference>
<dbReference type="PANTHER" id="PTHR44591:SF3">
    <property type="entry name" value="RESPONSE REGULATORY DOMAIN-CONTAINING PROTEIN"/>
    <property type="match status" value="1"/>
</dbReference>
<dbReference type="Pfam" id="PF00072">
    <property type="entry name" value="Response_reg"/>
    <property type="match status" value="1"/>
</dbReference>
<dbReference type="SMART" id="SM00448">
    <property type="entry name" value="REC"/>
    <property type="match status" value="1"/>
</dbReference>
<keyword evidence="1 2" id="KW-0597">Phosphoprotein</keyword>
<reference evidence="4" key="1">
    <citation type="journal article" date="2014" name="Int. J. Syst. Evol. Microbiol.">
        <title>Complete genome sequence of Corynebacterium casei LMG S-19264T (=DSM 44701T), isolated from a smear-ripened cheese.</title>
        <authorList>
            <consortium name="US DOE Joint Genome Institute (JGI-PGF)"/>
            <person name="Walter F."/>
            <person name="Albersmeier A."/>
            <person name="Kalinowski J."/>
            <person name="Ruckert C."/>
        </authorList>
    </citation>
    <scope>NUCLEOTIDE SEQUENCE</scope>
    <source>
        <strain evidence="4">CGMCC 1.15880</strain>
    </source>
</reference>
<accession>A0A916VNS7</accession>
<dbReference type="SUPFAM" id="SSF52172">
    <property type="entry name" value="CheY-like"/>
    <property type="match status" value="1"/>
</dbReference>
<feature type="domain" description="Response regulatory" evidence="3">
    <location>
        <begin position="1"/>
        <end position="99"/>
    </location>
</feature>
<dbReference type="AlphaFoldDB" id="A0A916VNS7"/>
<dbReference type="InterPro" id="IPR011006">
    <property type="entry name" value="CheY-like_superfamily"/>
</dbReference>
<organism evidence="4 5">
    <name type="scientific">Neptunicoccus cionae</name>
    <dbReference type="NCBI Taxonomy" id="2035344"/>
    <lineage>
        <taxon>Bacteria</taxon>
        <taxon>Pseudomonadati</taxon>
        <taxon>Pseudomonadota</taxon>
        <taxon>Alphaproteobacteria</taxon>
        <taxon>Rhodobacterales</taxon>
        <taxon>Paracoccaceae</taxon>
        <taxon>Neptunicoccus</taxon>
    </lineage>
</organism>
<evidence type="ECO:0000313" key="5">
    <source>
        <dbReference type="Proteomes" id="UP000628017"/>
    </source>
</evidence>
<name>A0A916VNS7_9RHOB</name>
<evidence type="ECO:0000256" key="1">
    <source>
        <dbReference type="ARBA" id="ARBA00022553"/>
    </source>
</evidence>
<dbReference type="GO" id="GO:0000160">
    <property type="term" value="P:phosphorelay signal transduction system"/>
    <property type="evidence" value="ECO:0007669"/>
    <property type="project" value="InterPro"/>
</dbReference>
<evidence type="ECO:0000256" key="2">
    <source>
        <dbReference type="PROSITE-ProRule" id="PRU00169"/>
    </source>
</evidence>
<sequence length="217" mass="24123">MALRSGARLRRADCIRSAYSHLKLYKPDLVIVDLGLPDGSGLDLIRDLAGQNRPEQTIIALSGDNSDGVEARVLKAGAQGFLTKPIRSLSIFQDRIVSVLAVHRAGQAHTATPVTFDVGDTMDLDRQALFDDLDRISKILETALPDGDRQQLRYCAQFVDSVGQTARDAELTQHARRFFRQMETGAQGHISGQQMLQILRRKLSENTPLIRNREYVA</sequence>
<comment type="caution">
    <text evidence="4">The sequence shown here is derived from an EMBL/GenBank/DDBJ whole genome shotgun (WGS) entry which is preliminary data.</text>
</comment>
<evidence type="ECO:0000259" key="3">
    <source>
        <dbReference type="PROSITE" id="PS50110"/>
    </source>
</evidence>
<dbReference type="PANTHER" id="PTHR44591">
    <property type="entry name" value="STRESS RESPONSE REGULATOR PROTEIN 1"/>
    <property type="match status" value="1"/>
</dbReference>
<feature type="modified residue" description="4-aspartylphosphate" evidence="2">
    <location>
        <position position="33"/>
    </location>
</feature>
<proteinExistence type="predicted"/>
<dbReference type="EMBL" id="BMKA01000002">
    <property type="protein sequence ID" value="GGA13013.1"/>
    <property type="molecule type" value="Genomic_DNA"/>
</dbReference>
<keyword evidence="5" id="KW-1185">Reference proteome</keyword>
<protein>
    <recommendedName>
        <fullName evidence="3">Response regulatory domain-containing protein</fullName>
    </recommendedName>
</protein>
<reference evidence="4" key="2">
    <citation type="submission" date="2020-09" db="EMBL/GenBank/DDBJ databases">
        <authorList>
            <person name="Sun Q."/>
            <person name="Zhou Y."/>
        </authorList>
    </citation>
    <scope>NUCLEOTIDE SEQUENCE</scope>
    <source>
        <strain evidence="4">CGMCC 1.15880</strain>
    </source>
</reference>
<dbReference type="PROSITE" id="PS50110">
    <property type="entry name" value="RESPONSE_REGULATORY"/>
    <property type="match status" value="1"/>
</dbReference>
<dbReference type="Gene3D" id="3.40.50.2300">
    <property type="match status" value="1"/>
</dbReference>
<dbReference type="InterPro" id="IPR050595">
    <property type="entry name" value="Bact_response_regulator"/>
</dbReference>
<evidence type="ECO:0000313" key="4">
    <source>
        <dbReference type="EMBL" id="GGA13013.1"/>
    </source>
</evidence>
<gene>
    <name evidence="4" type="ORF">GCM10011498_11160</name>
</gene>
<dbReference type="CDD" id="cd00156">
    <property type="entry name" value="REC"/>
    <property type="match status" value="1"/>
</dbReference>
<dbReference type="Proteomes" id="UP000628017">
    <property type="component" value="Unassembled WGS sequence"/>
</dbReference>